<reference evidence="1 2" key="1">
    <citation type="submission" date="2019-09" db="EMBL/GenBank/DDBJ databases">
        <title>Genome sequence and assembly of Taibaiella sp.</title>
        <authorList>
            <person name="Chhetri G."/>
        </authorList>
    </citation>
    <scope>NUCLEOTIDE SEQUENCE [LARGE SCALE GENOMIC DNA]</scope>
    <source>
        <strain evidence="1 2">KVB11</strain>
    </source>
</reference>
<name>A0A5M6CF92_9BACT</name>
<dbReference type="Proteomes" id="UP000323632">
    <property type="component" value="Unassembled WGS sequence"/>
</dbReference>
<sequence>MRKTKHALLANICKAKSAYVFLAIPVIALMVATGSCKKNTPMASAPTTSGDSKTALISGGMTEEQIDRMVTQFYSDVTALKDEPASADNVSLQQAVLNTEAVYNKYVVVKDYSGDIATDEISFQIPAKNDGSGSVNMKEAANTFWAIKAALLTKQSNLTENNVVPVLEAFDLEVITDADGNPALTEGNYTLRADIAFARPVGNNTGVEQDNDIFTSPPTHSWRAWGSTDGTWPTNGQATIDHTNMTVIVSSIDLSKRSAPTALRALGIHNYRQTYGQTPTGYAFDISTVGGNSNSGIAFPVMPSVNCDYVTRGINDYANIRWWDTKIYDDISADPYVIYKVWLTTPMMNYYVAAIKDAINLNLAPGKYFYDFHIKTNTASGGQQSPYSFYFHVYCISSSKLIRYVPVGLQLNEL</sequence>
<dbReference type="AlphaFoldDB" id="A0A5M6CF92"/>
<dbReference type="RefSeq" id="WP_150033463.1">
    <property type="nucleotide sequence ID" value="NZ_VWSH01000003.1"/>
</dbReference>
<evidence type="ECO:0000313" key="1">
    <source>
        <dbReference type="EMBL" id="KAA5533717.1"/>
    </source>
</evidence>
<comment type="caution">
    <text evidence="1">The sequence shown here is derived from an EMBL/GenBank/DDBJ whole genome shotgun (WGS) entry which is preliminary data.</text>
</comment>
<accession>A0A5M6CF92</accession>
<dbReference type="EMBL" id="VWSH01000003">
    <property type="protein sequence ID" value="KAA5533717.1"/>
    <property type="molecule type" value="Genomic_DNA"/>
</dbReference>
<keyword evidence="2" id="KW-1185">Reference proteome</keyword>
<evidence type="ECO:0000313" key="2">
    <source>
        <dbReference type="Proteomes" id="UP000323632"/>
    </source>
</evidence>
<organism evidence="1 2">
    <name type="scientific">Taibaiella lutea</name>
    <dbReference type="NCBI Taxonomy" id="2608001"/>
    <lineage>
        <taxon>Bacteria</taxon>
        <taxon>Pseudomonadati</taxon>
        <taxon>Bacteroidota</taxon>
        <taxon>Chitinophagia</taxon>
        <taxon>Chitinophagales</taxon>
        <taxon>Chitinophagaceae</taxon>
        <taxon>Taibaiella</taxon>
    </lineage>
</organism>
<gene>
    <name evidence="1" type="ORF">F0919_14385</name>
</gene>
<protein>
    <submittedName>
        <fullName evidence="1">Uncharacterized protein</fullName>
    </submittedName>
</protein>
<proteinExistence type="predicted"/>